<gene>
    <name evidence="7" type="ORF">CYMTET_42246</name>
</gene>
<feature type="transmembrane region" description="Helical" evidence="6">
    <location>
        <begin position="91"/>
        <end position="112"/>
    </location>
</feature>
<keyword evidence="6" id="KW-0472">Membrane</keyword>
<evidence type="ECO:0000256" key="6">
    <source>
        <dbReference type="SAM" id="Phobius"/>
    </source>
</evidence>
<dbReference type="GO" id="GO:0031267">
    <property type="term" value="F:small GTPase binding"/>
    <property type="evidence" value="ECO:0007669"/>
    <property type="project" value="TreeGrafter"/>
</dbReference>
<dbReference type="Pfam" id="PF13516">
    <property type="entry name" value="LRR_6"/>
    <property type="match status" value="6"/>
</dbReference>
<keyword evidence="6" id="KW-0812">Transmembrane</keyword>
<keyword evidence="3" id="KW-0433">Leucine-rich repeat</keyword>
<dbReference type="SMART" id="SM00368">
    <property type="entry name" value="LRR_RI"/>
    <property type="match status" value="7"/>
</dbReference>
<feature type="transmembrane region" description="Helical" evidence="6">
    <location>
        <begin position="756"/>
        <end position="773"/>
    </location>
</feature>
<dbReference type="InterPro" id="IPR027038">
    <property type="entry name" value="RanGap"/>
</dbReference>
<dbReference type="PANTHER" id="PTHR24113:SF12">
    <property type="entry name" value="RAN GTPASE-ACTIVATING PROTEIN 1"/>
    <property type="match status" value="1"/>
</dbReference>
<dbReference type="Proteomes" id="UP001190700">
    <property type="component" value="Unassembled WGS sequence"/>
</dbReference>
<name>A0AAE0F166_9CHLO</name>
<dbReference type="Gene3D" id="3.80.10.10">
    <property type="entry name" value="Ribonuclease Inhibitor"/>
    <property type="match status" value="4"/>
</dbReference>
<feature type="transmembrane region" description="Helical" evidence="6">
    <location>
        <begin position="793"/>
        <end position="811"/>
    </location>
</feature>
<keyword evidence="4" id="KW-0677">Repeat</keyword>
<dbReference type="SMART" id="SM00367">
    <property type="entry name" value="LRR_CC"/>
    <property type="match status" value="4"/>
</dbReference>
<feature type="compositionally biased region" description="Polar residues" evidence="5">
    <location>
        <begin position="1505"/>
        <end position="1515"/>
    </location>
</feature>
<dbReference type="EMBL" id="LGRX02028250">
    <property type="protein sequence ID" value="KAK3248286.1"/>
    <property type="molecule type" value="Genomic_DNA"/>
</dbReference>
<dbReference type="GO" id="GO:0048471">
    <property type="term" value="C:perinuclear region of cytoplasm"/>
    <property type="evidence" value="ECO:0007669"/>
    <property type="project" value="TreeGrafter"/>
</dbReference>
<evidence type="ECO:0000256" key="1">
    <source>
        <dbReference type="ARBA" id="ARBA00004430"/>
    </source>
</evidence>
<dbReference type="InterPro" id="IPR032675">
    <property type="entry name" value="LRR_dom_sf"/>
</dbReference>
<dbReference type="InterPro" id="IPR001611">
    <property type="entry name" value="Leu-rich_rpt"/>
</dbReference>
<evidence type="ECO:0000256" key="5">
    <source>
        <dbReference type="SAM" id="MobiDB-lite"/>
    </source>
</evidence>
<dbReference type="GO" id="GO:0006913">
    <property type="term" value="P:nucleocytoplasmic transport"/>
    <property type="evidence" value="ECO:0007669"/>
    <property type="project" value="TreeGrafter"/>
</dbReference>
<dbReference type="GO" id="GO:0005930">
    <property type="term" value="C:axoneme"/>
    <property type="evidence" value="ECO:0007669"/>
    <property type="project" value="UniProtKB-SubCell"/>
</dbReference>
<keyword evidence="8" id="KW-1185">Reference proteome</keyword>
<dbReference type="GO" id="GO:0005634">
    <property type="term" value="C:nucleus"/>
    <property type="evidence" value="ECO:0007669"/>
    <property type="project" value="TreeGrafter"/>
</dbReference>
<feature type="region of interest" description="Disordered" evidence="5">
    <location>
        <begin position="158"/>
        <end position="184"/>
    </location>
</feature>
<dbReference type="PANTHER" id="PTHR24113">
    <property type="entry name" value="RAN GTPASE-ACTIVATING PROTEIN 1"/>
    <property type="match status" value="1"/>
</dbReference>
<keyword evidence="2" id="KW-0343">GTPase activation</keyword>
<dbReference type="GO" id="GO:0005096">
    <property type="term" value="F:GTPase activator activity"/>
    <property type="evidence" value="ECO:0007669"/>
    <property type="project" value="UniProtKB-KW"/>
</dbReference>
<evidence type="ECO:0000256" key="2">
    <source>
        <dbReference type="ARBA" id="ARBA00022468"/>
    </source>
</evidence>
<reference evidence="7 8" key="1">
    <citation type="journal article" date="2015" name="Genome Biol. Evol.">
        <title>Comparative Genomics of a Bacterivorous Green Alga Reveals Evolutionary Causalities and Consequences of Phago-Mixotrophic Mode of Nutrition.</title>
        <authorList>
            <person name="Burns J.A."/>
            <person name="Paasch A."/>
            <person name="Narechania A."/>
            <person name="Kim E."/>
        </authorList>
    </citation>
    <scope>NUCLEOTIDE SEQUENCE [LARGE SCALE GENOMIC DNA]</scope>
    <source>
        <strain evidence="7 8">PLY_AMNH</strain>
    </source>
</reference>
<evidence type="ECO:0000313" key="8">
    <source>
        <dbReference type="Proteomes" id="UP001190700"/>
    </source>
</evidence>
<feature type="transmembrane region" description="Helical" evidence="6">
    <location>
        <begin position="693"/>
        <end position="713"/>
    </location>
</feature>
<sequence length="1576" mass="175629">MSGVDSCEDVAAAAVCISWRCELRALRQLAARGIWRRFASKQHFSSYRELAQLHPSRAHRGGLGTHRGECHPIPTATGPPPLAENLLDRDISFIVLMVFFLSYLVLVGGYFVDKAFRDELHRVKERDEMLAEKQDPLKCVHALYTDAENALKTARQRQFSGNTDDEKLTKAQKAQRDEKKRRKAAKSIAKASQISLGLLEDQRYKTSVWQKMKKAVVATVHPTYAGYYKEDMFDSVMMLKVKDNGNCIATFNKGQTRLVGSINPLSSKLNGDFSNGETSVQAKLLLAEDGSGFAGAWKTAPTDGSLPKHGYWNGVRQLTIAERIGSLFKCMVMKGTTQFGAQEQQAAQKIQNLFWRYMLRREKRMSDKHNMSVHREVERGLPRPPPRTMPFKPNQKHLHTFSPYTSPGFEPDAVLIPPEYLPPPLRMTTTEEAIALALAEDELASLADDNLIKQVGKVSEKAAFLGRMTSQSGRQTVNFFQRVLFKVTCGLLGQPTIRVLPKVRKANLAAYDDSGASMPMYLWYLRSKRHIENAIVVYESLNMMAFIFVEAIPWPSSIPGLVRTSVTLKVKGEGYEAFFWYMVPMYICLLSLMFLNDLVLKIQSEEFEAIFKKFLQSLDSFSEIWEQIQTGDKVLKALAYQTFAAVQRILLEPFYVPIMIMLFDMLACSYPTYEKAHLRVYEEITCWEGDHLISAALAVVCICGMFVAELYIVTNKKPFRVSLARFDPVFEALFVIVKTMLCGLGELLANTHKSRALVYPLFFSVLGLLVYNAEAQPCRGRGYIVNNLRTASFATQVMGALFAIIIVETAYDDSLNSKNIQGVFGVAYAVLFAPVFWLAWTLNNKSPLGHELSENGIVDVLQELVTRKNETVKRTGEEYQAMMLASLQWRESLKKKFRLDFRVKLTYAAALRHLLVDDPRLDVVSRGCLLMLQLCASDMHFYENEGGASAMSGLFGRDAPSTCMDLTCLEAQPLLRTEAVLLARHIRCNAAVHTLRLYSSLPIRGLRLDRICHLDFKGAPFMLQDAIVLRACLRPVAANVNLETIRITSDKPLPLGPILRDELTALDASNQKVGDEDIMIFTEWLRLNTSLTELDISGNAIGHEGLKAIANNLFSNNTLVTLKMQGNPFCGFIVKMTNAHIIAYYDAFAMLAHLLEVNKTLQQLHIGGQPLPVSQFISGDTELINLSKERALMLDVPIMTDLEGVVVAGCLSESLVPSINLSGNEIGERGAQAIAASLRATETRACAVLESLDLSDNVIGSSGLYHIAKVMRHNEYLTHLDISGNNIDHTGSACLAVSLKPGEGEYMSALTKLSISRNPLGPEGLRKMVSSLVEDGSGPVNQTLTSLDVSGCELHMEGLRHIGTLIEKNPVIKELFLRDNHIQQMYESKQMDLTATSMLSPALEKNFGLTLLDLGENQLSTAAVQNFFPGLLNHESLEELCLTGNRIGMSQVIAQELLHRIQGNKVLLRIQLTGNPLDPSVSRLFHQRTTRLMQERKVAEEQALRNDSSMGMNRESTLDSHHSVRKTTGGPRESPQLNGGPRASSAVSPGMDQFSAFKQNESESAFASSVRQSRRN</sequence>
<evidence type="ECO:0000256" key="3">
    <source>
        <dbReference type="ARBA" id="ARBA00022614"/>
    </source>
</evidence>
<feature type="compositionally biased region" description="Basic and acidic residues" evidence="5">
    <location>
        <begin position="164"/>
        <end position="178"/>
    </location>
</feature>
<feature type="region of interest" description="Disordered" evidence="5">
    <location>
        <begin position="367"/>
        <end position="388"/>
    </location>
</feature>
<organism evidence="7 8">
    <name type="scientific">Cymbomonas tetramitiformis</name>
    <dbReference type="NCBI Taxonomy" id="36881"/>
    <lineage>
        <taxon>Eukaryota</taxon>
        <taxon>Viridiplantae</taxon>
        <taxon>Chlorophyta</taxon>
        <taxon>Pyramimonadophyceae</taxon>
        <taxon>Pyramimonadales</taxon>
        <taxon>Pyramimonadaceae</taxon>
        <taxon>Cymbomonas</taxon>
    </lineage>
</organism>
<comment type="subcellular location">
    <subcellularLocation>
        <location evidence="1">Cytoplasm</location>
        <location evidence="1">Cytoskeleton</location>
        <location evidence="1">Cilium axoneme</location>
    </subcellularLocation>
</comment>
<protein>
    <submittedName>
        <fullName evidence="7">Uncharacterized protein</fullName>
    </submittedName>
</protein>
<feature type="region of interest" description="Disordered" evidence="5">
    <location>
        <begin position="1501"/>
        <end position="1576"/>
    </location>
</feature>
<proteinExistence type="predicted"/>
<dbReference type="GO" id="GO:0005829">
    <property type="term" value="C:cytosol"/>
    <property type="evidence" value="ECO:0007669"/>
    <property type="project" value="TreeGrafter"/>
</dbReference>
<evidence type="ECO:0000313" key="7">
    <source>
        <dbReference type="EMBL" id="KAK3248286.1"/>
    </source>
</evidence>
<accession>A0AAE0F166</accession>
<feature type="transmembrane region" description="Helical" evidence="6">
    <location>
        <begin position="535"/>
        <end position="558"/>
    </location>
</feature>
<feature type="transmembrane region" description="Helical" evidence="6">
    <location>
        <begin position="823"/>
        <end position="840"/>
    </location>
</feature>
<feature type="compositionally biased region" description="Polar residues" evidence="5">
    <location>
        <begin position="1556"/>
        <end position="1576"/>
    </location>
</feature>
<dbReference type="SUPFAM" id="SSF52047">
    <property type="entry name" value="RNI-like"/>
    <property type="match status" value="1"/>
</dbReference>
<comment type="caution">
    <text evidence="7">The sequence shown here is derived from an EMBL/GenBank/DDBJ whole genome shotgun (WGS) entry which is preliminary data.</text>
</comment>
<feature type="transmembrane region" description="Helical" evidence="6">
    <location>
        <begin position="578"/>
        <end position="595"/>
    </location>
</feature>
<dbReference type="InterPro" id="IPR006553">
    <property type="entry name" value="Leu-rich_rpt_Cys-con_subtyp"/>
</dbReference>
<feature type="compositionally biased region" description="Basic and acidic residues" evidence="5">
    <location>
        <begin position="367"/>
        <end position="381"/>
    </location>
</feature>
<keyword evidence="6" id="KW-1133">Transmembrane helix</keyword>
<evidence type="ECO:0000256" key="4">
    <source>
        <dbReference type="ARBA" id="ARBA00022737"/>
    </source>
</evidence>